<keyword evidence="2" id="KW-1185">Reference proteome</keyword>
<reference evidence="1" key="2">
    <citation type="journal article" date="2023" name="IMA Fungus">
        <title>Comparative genomic study of the Penicillium genus elucidates a diverse pangenome and 15 lateral gene transfer events.</title>
        <authorList>
            <person name="Petersen C."/>
            <person name="Sorensen T."/>
            <person name="Nielsen M.R."/>
            <person name="Sondergaard T.E."/>
            <person name="Sorensen J.L."/>
            <person name="Fitzpatrick D.A."/>
            <person name="Frisvad J.C."/>
            <person name="Nielsen K.L."/>
        </authorList>
    </citation>
    <scope>NUCLEOTIDE SEQUENCE</scope>
    <source>
        <strain evidence="1">IBT 16125</strain>
    </source>
</reference>
<organism evidence="1 2">
    <name type="scientific">Penicillium daleae</name>
    <dbReference type="NCBI Taxonomy" id="63821"/>
    <lineage>
        <taxon>Eukaryota</taxon>
        <taxon>Fungi</taxon>
        <taxon>Dikarya</taxon>
        <taxon>Ascomycota</taxon>
        <taxon>Pezizomycotina</taxon>
        <taxon>Eurotiomycetes</taxon>
        <taxon>Eurotiomycetidae</taxon>
        <taxon>Eurotiales</taxon>
        <taxon>Aspergillaceae</taxon>
        <taxon>Penicillium</taxon>
    </lineage>
</organism>
<dbReference type="RefSeq" id="XP_056760111.1">
    <property type="nucleotide sequence ID" value="XM_056915357.1"/>
</dbReference>
<dbReference type="GeneID" id="81605600"/>
<comment type="caution">
    <text evidence="1">The sequence shown here is derived from an EMBL/GenBank/DDBJ whole genome shotgun (WGS) entry which is preliminary data.</text>
</comment>
<dbReference type="Proteomes" id="UP001213681">
    <property type="component" value="Unassembled WGS sequence"/>
</dbReference>
<gene>
    <name evidence="1" type="ORF">N7458_011975</name>
</gene>
<proteinExistence type="predicted"/>
<dbReference type="AlphaFoldDB" id="A0AAD6BW45"/>
<evidence type="ECO:0000313" key="2">
    <source>
        <dbReference type="Proteomes" id="UP001213681"/>
    </source>
</evidence>
<accession>A0AAD6BW45</accession>
<sequence>MTSPRSWFDQGPMRGRYERGSIITTDDGTEWEIVGRLKQDDLQTEGKLVTRPSYAALKLHCMKANVDPSERSASESFARVYVQVPYLGTEFDDAQTRAAQADPAFQPDELEAYRTLSDHTVVSTFTPKFLGSKVSVQELSGFVPGGFLILVVWERVPGIPLGDTTGQATGYWTQSKRERKKIREAFKETFKEISSTVGIWPRPTSPHHLVWNFLTETLFWVGFRQFDRKKDIVWSETWLPAYDLVKTPPGDKWARMDWDGDTTCWIG</sequence>
<dbReference type="EMBL" id="JAPVEA010000009">
    <property type="protein sequence ID" value="KAJ5432819.1"/>
    <property type="molecule type" value="Genomic_DNA"/>
</dbReference>
<evidence type="ECO:0000313" key="1">
    <source>
        <dbReference type="EMBL" id="KAJ5432819.1"/>
    </source>
</evidence>
<name>A0AAD6BW45_9EURO</name>
<reference evidence="1" key="1">
    <citation type="submission" date="2022-12" db="EMBL/GenBank/DDBJ databases">
        <authorList>
            <person name="Petersen C."/>
        </authorList>
    </citation>
    <scope>NUCLEOTIDE SEQUENCE</scope>
    <source>
        <strain evidence="1">IBT 16125</strain>
    </source>
</reference>
<protein>
    <submittedName>
        <fullName evidence="1">Uncharacterized protein</fullName>
    </submittedName>
</protein>